<evidence type="ECO:0000256" key="4">
    <source>
        <dbReference type="ARBA" id="ARBA00023136"/>
    </source>
</evidence>
<accession>A0A937FBE7</accession>
<evidence type="ECO:0000256" key="1">
    <source>
        <dbReference type="ARBA" id="ARBA00004127"/>
    </source>
</evidence>
<dbReference type="RefSeq" id="WP_202245569.1">
    <property type="nucleotide sequence ID" value="NZ_JAESIY010000009.1"/>
</dbReference>
<keyword evidence="9" id="KW-1185">Reference proteome</keyword>
<feature type="region of interest" description="Disordered" evidence="5">
    <location>
        <begin position="1"/>
        <end position="35"/>
    </location>
</feature>
<feature type="domain" description="DUF1232" evidence="7">
    <location>
        <begin position="116"/>
        <end position="151"/>
    </location>
</feature>
<evidence type="ECO:0000259" key="7">
    <source>
        <dbReference type="Pfam" id="PF06803"/>
    </source>
</evidence>
<dbReference type="InterPro" id="IPR010652">
    <property type="entry name" value="DUF1232"/>
</dbReference>
<comment type="caution">
    <text evidence="8">The sequence shown here is derived from an EMBL/GenBank/DDBJ whole genome shotgun (WGS) entry which is preliminary data.</text>
</comment>
<evidence type="ECO:0000313" key="9">
    <source>
        <dbReference type="Proteomes" id="UP000659388"/>
    </source>
</evidence>
<reference evidence="8" key="1">
    <citation type="submission" date="2021-01" db="EMBL/GenBank/DDBJ databases">
        <title>Fulvivirga kasyanovii gen. nov., sp nov., a novel member of the phylum Bacteroidetes isolated from seawater in a mussel farm.</title>
        <authorList>
            <person name="Zhao L.-H."/>
            <person name="Wang Z.-J."/>
        </authorList>
    </citation>
    <scope>NUCLEOTIDE SEQUENCE</scope>
    <source>
        <strain evidence="8">2943</strain>
    </source>
</reference>
<keyword evidence="2 6" id="KW-0812">Transmembrane</keyword>
<dbReference type="AlphaFoldDB" id="A0A937FBE7"/>
<evidence type="ECO:0000256" key="6">
    <source>
        <dbReference type="SAM" id="Phobius"/>
    </source>
</evidence>
<sequence length="178" mass="20175">MATTKTTTNSKAGAQTEAKSFTQQPASKEQDSQTDNSKLTAVLESKVFALAMSIAEKISYSKSKIFRLLQHAFEKLKEESNRNNIQREFKHKTAVLIRMIKAYYNGLYTKIPTSALLRVVGGLVYFVWVLDFIPDFIPILGLADDIAVIVWVYNGLKEEIEEFENWESVSSINIDDNQ</sequence>
<proteinExistence type="predicted"/>
<name>A0A937FBE7_9BACT</name>
<dbReference type="Pfam" id="PF06803">
    <property type="entry name" value="DUF1232"/>
    <property type="match status" value="1"/>
</dbReference>
<gene>
    <name evidence="8" type="ORF">JL102_16635</name>
</gene>
<keyword evidence="3 6" id="KW-1133">Transmembrane helix</keyword>
<organism evidence="8 9">
    <name type="scientific">Fulvivirga sediminis</name>
    <dbReference type="NCBI Taxonomy" id="2803949"/>
    <lineage>
        <taxon>Bacteria</taxon>
        <taxon>Pseudomonadati</taxon>
        <taxon>Bacteroidota</taxon>
        <taxon>Cytophagia</taxon>
        <taxon>Cytophagales</taxon>
        <taxon>Fulvivirgaceae</taxon>
        <taxon>Fulvivirga</taxon>
    </lineage>
</organism>
<evidence type="ECO:0000256" key="2">
    <source>
        <dbReference type="ARBA" id="ARBA00022692"/>
    </source>
</evidence>
<dbReference type="Proteomes" id="UP000659388">
    <property type="component" value="Unassembled WGS sequence"/>
</dbReference>
<dbReference type="GO" id="GO:0012505">
    <property type="term" value="C:endomembrane system"/>
    <property type="evidence" value="ECO:0007669"/>
    <property type="project" value="UniProtKB-SubCell"/>
</dbReference>
<comment type="subcellular location">
    <subcellularLocation>
        <location evidence="1">Endomembrane system</location>
        <topology evidence="1">Multi-pass membrane protein</topology>
    </subcellularLocation>
</comment>
<feature type="transmembrane region" description="Helical" evidence="6">
    <location>
        <begin position="107"/>
        <end position="130"/>
    </location>
</feature>
<evidence type="ECO:0000313" key="8">
    <source>
        <dbReference type="EMBL" id="MBL3657780.1"/>
    </source>
</evidence>
<evidence type="ECO:0000256" key="5">
    <source>
        <dbReference type="SAM" id="MobiDB-lite"/>
    </source>
</evidence>
<keyword evidence="4 6" id="KW-0472">Membrane</keyword>
<protein>
    <submittedName>
        <fullName evidence="8">DUF1232 domain-containing protein</fullName>
    </submittedName>
</protein>
<evidence type="ECO:0000256" key="3">
    <source>
        <dbReference type="ARBA" id="ARBA00022989"/>
    </source>
</evidence>
<dbReference type="EMBL" id="JAESIY010000009">
    <property type="protein sequence ID" value="MBL3657780.1"/>
    <property type="molecule type" value="Genomic_DNA"/>
</dbReference>